<evidence type="ECO:0000259" key="2">
    <source>
        <dbReference type="Pfam" id="PF06616"/>
    </source>
</evidence>
<evidence type="ECO:0000313" key="5">
    <source>
        <dbReference type="Proteomes" id="UP000430079"/>
    </source>
</evidence>
<name>A0A640T268_9ACTN</name>
<dbReference type="InterPro" id="IPR009528">
    <property type="entry name" value="Restrct_endonuc_II_BsuBI_C"/>
</dbReference>
<dbReference type="GO" id="GO:0003677">
    <property type="term" value="F:DNA binding"/>
    <property type="evidence" value="ECO:0007669"/>
    <property type="project" value="InterPro"/>
</dbReference>
<reference evidence="4 5" key="1">
    <citation type="submission" date="2019-12" db="EMBL/GenBank/DDBJ databases">
        <title>Whole genome shotgun sequence of Streptomyces hygroscopicus subsp. glebosus NBRC 13786.</title>
        <authorList>
            <person name="Ichikawa N."/>
            <person name="Kimura A."/>
            <person name="Kitahashi Y."/>
            <person name="Komaki H."/>
            <person name="Tamura T."/>
        </authorList>
    </citation>
    <scope>NUCLEOTIDE SEQUENCE [LARGE SCALE GENOMIC DNA]</scope>
    <source>
        <strain evidence="4 5">NBRC 13786</strain>
    </source>
</reference>
<dbReference type="Pfam" id="PF06616">
    <property type="entry name" value="BsuBI_PstI_RE"/>
    <property type="match status" value="1"/>
</dbReference>
<dbReference type="RefSeq" id="WP_190141781.1">
    <property type="nucleotide sequence ID" value="NZ_BLIO01000001.1"/>
</dbReference>
<keyword evidence="4" id="KW-0255">Endonuclease</keyword>
<dbReference type="AlphaFoldDB" id="A0A640T268"/>
<gene>
    <name evidence="4" type="ORF">Sgleb_37720</name>
</gene>
<dbReference type="Proteomes" id="UP000430079">
    <property type="component" value="Unassembled WGS sequence"/>
</dbReference>
<dbReference type="EMBL" id="BLIO01000001">
    <property type="protein sequence ID" value="GFE15725.1"/>
    <property type="molecule type" value="Genomic_DNA"/>
</dbReference>
<evidence type="ECO:0000313" key="4">
    <source>
        <dbReference type="EMBL" id="GFE15725.1"/>
    </source>
</evidence>
<proteinExistence type="predicted"/>
<dbReference type="GO" id="GO:0009036">
    <property type="term" value="F:type II site-specific deoxyribonuclease activity"/>
    <property type="evidence" value="ECO:0007669"/>
    <property type="project" value="InterPro"/>
</dbReference>
<accession>A0A640T268</accession>
<comment type="caution">
    <text evidence="4">The sequence shown here is derived from an EMBL/GenBank/DDBJ whole genome shotgun (WGS) entry which is preliminary data.</text>
</comment>
<dbReference type="GO" id="GO:0000287">
    <property type="term" value="F:magnesium ion binding"/>
    <property type="evidence" value="ECO:0007669"/>
    <property type="project" value="InterPro"/>
</dbReference>
<dbReference type="InterPro" id="IPR041454">
    <property type="entry name" value="BsuBI/PstI_N"/>
</dbReference>
<sequence length="365" mass="40152">MTQSTEDWPLPALLESRKAYQERLNLILPHGITGVTATANPAASAIVFVAMYVGAIGNNAPIRPSTVTWMSDAVAERRTDTERRGYYRAAMRGEKGVVSFCEGAEVERGKIWYANNSREPVRDESIDALIDNGAVLNIRTDLSTNSPLARYTLDDGFAALLSPDLAGDELHAAITRWSTTHLSPTGRRRAQLRRDPSLNSESVPVNLPGAGVRTLHPGASSWILKGVAEEFSTRLREPNVLFISQPGEKVNLLDGRALEAMGISVDQANLLPDCLMADLDDERDEVWFIEAVFSGGEITNERKQSLLAWADLQGLSAEKCRFLSAFESRTHAEARRALPTLADGSFAWFSDEPEYLLTWDSVGFD</sequence>
<dbReference type="Pfam" id="PF17728">
    <property type="entry name" value="BsuBI_PstI_RE_N"/>
    <property type="match status" value="1"/>
</dbReference>
<organism evidence="4 5">
    <name type="scientific">Streptomyces glebosus</name>
    <dbReference type="NCBI Taxonomy" id="249580"/>
    <lineage>
        <taxon>Bacteria</taxon>
        <taxon>Bacillati</taxon>
        <taxon>Actinomycetota</taxon>
        <taxon>Actinomycetes</taxon>
        <taxon>Kitasatosporales</taxon>
        <taxon>Streptomycetaceae</taxon>
        <taxon>Streptomyces</taxon>
    </lineage>
</organism>
<dbReference type="Gene3D" id="1.10.10.1820">
    <property type="entry name" value="BsuBI/PstI restriction endonuclease-like"/>
    <property type="match status" value="1"/>
</dbReference>
<dbReference type="InterPro" id="IPR041963">
    <property type="entry name" value="BsuBI/PstI_C_sf"/>
</dbReference>
<keyword evidence="4" id="KW-0378">Hydrolase</keyword>
<protein>
    <submittedName>
        <fullName evidence="4">Restriction endonuclease</fullName>
    </submittedName>
</protein>
<dbReference type="GO" id="GO:0009307">
    <property type="term" value="P:DNA restriction-modification system"/>
    <property type="evidence" value="ECO:0007669"/>
    <property type="project" value="InterPro"/>
</dbReference>
<keyword evidence="4" id="KW-0540">Nuclease</keyword>
<feature type="region of interest" description="Disordered" evidence="1">
    <location>
        <begin position="185"/>
        <end position="205"/>
    </location>
</feature>
<feature type="domain" description="BsuBI/PstI restriction endonuclease HTH" evidence="3">
    <location>
        <begin position="21"/>
        <end position="183"/>
    </location>
</feature>
<dbReference type="Gene3D" id="3.40.1350.80">
    <property type="match status" value="1"/>
</dbReference>
<evidence type="ECO:0000256" key="1">
    <source>
        <dbReference type="SAM" id="MobiDB-lite"/>
    </source>
</evidence>
<keyword evidence="5" id="KW-1185">Reference proteome</keyword>
<evidence type="ECO:0000259" key="3">
    <source>
        <dbReference type="Pfam" id="PF17728"/>
    </source>
</evidence>
<dbReference type="InterPro" id="IPR041962">
    <property type="entry name" value="BsuBI/PstI_N_sf"/>
</dbReference>
<feature type="domain" description="BsuBI/PstI restriction endonuclease" evidence="2">
    <location>
        <begin position="203"/>
        <end position="359"/>
    </location>
</feature>